<evidence type="ECO:0000256" key="3">
    <source>
        <dbReference type="ARBA" id="ARBA00022801"/>
    </source>
</evidence>
<feature type="domain" description="Ubiquitin-like protease family profile" evidence="5">
    <location>
        <begin position="1"/>
        <end position="168"/>
    </location>
</feature>
<evidence type="ECO:0000256" key="4">
    <source>
        <dbReference type="SAM" id="Phobius"/>
    </source>
</evidence>
<keyword evidence="4" id="KW-0472">Membrane</keyword>
<name>A0AAV9MJR9_9SOLN</name>
<proteinExistence type="inferred from homology"/>
<dbReference type="PANTHER" id="PTHR31470">
    <property type="entry name" value="CYSTEINE PROTEINASES SUPERFAMILY PROTEIN-RELATED-RELATED"/>
    <property type="match status" value="1"/>
</dbReference>
<organism evidence="6 7">
    <name type="scientific">Solanum pinnatisectum</name>
    <name type="common">tansyleaf nightshade</name>
    <dbReference type="NCBI Taxonomy" id="50273"/>
    <lineage>
        <taxon>Eukaryota</taxon>
        <taxon>Viridiplantae</taxon>
        <taxon>Streptophyta</taxon>
        <taxon>Embryophyta</taxon>
        <taxon>Tracheophyta</taxon>
        <taxon>Spermatophyta</taxon>
        <taxon>Magnoliopsida</taxon>
        <taxon>eudicotyledons</taxon>
        <taxon>Gunneridae</taxon>
        <taxon>Pentapetalae</taxon>
        <taxon>asterids</taxon>
        <taxon>lamiids</taxon>
        <taxon>Solanales</taxon>
        <taxon>Solanaceae</taxon>
        <taxon>Solanoideae</taxon>
        <taxon>Solaneae</taxon>
        <taxon>Solanum</taxon>
    </lineage>
</organism>
<dbReference type="GO" id="GO:0008234">
    <property type="term" value="F:cysteine-type peptidase activity"/>
    <property type="evidence" value="ECO:0007669"/>
    <property type="project" value="InterPro"/>
</dbReference>
<dbReference type="PROSITE" id="PS50600">
    <property type="entry name" value="ULP_PROTEASE"/>
    <property type="match status" value="1"/>
</dbReference>
<dbReference type="AlphaFoldDB" id="A0AAV9MJR9"/>
<reference evidence="6 7" key="1">
    <citation type="submission" date="2023-10" db="EMBL/GenBank/DDBJ databases">
        <title>Genome-Wide Identification Analysis in wild type Solanum Pinnatisectum Reveals Some Genes Defensing Phytophthora Infestans.</title>
        <authorList>
            <person name="Sun C."/>
        </authorList>
    </citation>
    <scope>NUCLEOTIDE SEQUENCE [LARGE SCALE GENOMIC DNA]</scope>
    <source>
        <strain evidence="6">LQN</strain>
        <tissue evidence="6">Leaf</tissue>
    </source>
</reference>
<protein>
    <recommendedName>
        <fullName evidence="5">Ubiquitin-like protease family profile domain-containing protein</fullName>
    </recommendedName>
</protein>
<keyword evidence="3" id="KW-0378">Hydrolase</keyword>
<dbReference type="SUPFAM" id="SSF54001">
    <property type="entry name" value="Cysteine proteinases"/>
    <property type="match status" value="1"/>
</dbReference>
<dbReference type="GO" id="GO:0006508">
    <property type="term" value="P:proteolysis"/>
    <property type="evidence" value="ECO:0007669"/>
    <property type="project" value="UniProtKB-KW"/>
</dbReference>
<gene>
    <name evidence="6" type="ORF">R3W88_000817</name>
</gene>
<evidence type="ECO:0000256" key="1">
    <source>
        <dbReference type="ARBA" id="ARBA00005234"/>
    </source>
</evidence>
<dbReference type="InterPro" id="IPR038765">
    <property type="entry name" value="Papain-like_cys_pep_sf"/>
</dbReference>
<sequence length="248" mass="28873">MQYVDVILYYLWKKSKQQSHSKYRYATTNCFFKTYINNANVVPENEYKIIGPIKGLGIPGGLPWHLTNEVYVPTNCNGEFHWVLEVVLLKERCIKKLCSDIQKLSTLLPKYLESSGFFYQKDLTNWSVLESYQVKNKSHPFEVTHVNGIAQQPSNNCGLFVVAYAEFLRDVLQVPSYGIIFETLHMRYASLLWNYEILKARSGYVSNNEDHGGLDLKKKSSMKMLWLPPLIRLMVMYTIVNYLFVDKL</sequence>
<feature type="transmembrane region" description="Helical" evidence="4">
    <location>
        <begin position="225"/>
        <end position="245"/>
    </location>
</feature>
<evidence type="ECO:0000313" key="6">
    <source>
        <dbReference type="EMBL" id="KAK4737120.1"/>
    </source>
</evidence>
<comment type="caution">
    <text evidence="6">The sequence shown here is derived from an EMBL/GenBank/DDBJ whole genome shotgun (WGS) entry which is preliminary data.</text>
</comment>
<keyword evidence="4" id="KW-0812">Transmembrane</keyword>
<evidence type="ECO:0000259" key="5">
    <source>
        <dbReference type="PROSITE" id="PS50600"/>
    </source>
</evidence>
<keyword evidence="2" id="KW-0645">Protease</keyword>
<keyword evidence="4" id="KW-1133">Transmembrane helix</keyword>
<keyword evidence="7" id="KW-1185">Reference proteome</keyword>
<dbReference type="EMBL" id="JAWPEI010000001">
    <property type="protein sequence ID" value="KAK4737120.1"/>
    <property type="molecule type" value="Genomic_DNA"/>
</dbReference>
<accession>A0AAV9MJR9</accession>
<evidence type="ECO:0000256" key="2">
    <source>
        <dbReference type="ARBA" id="ARBA00022670"/>
    </source>
</evidence>
<dbReference type="Gene3D" id="3.40.395.10">
    <property type="entry name" value="Adenoviral Proteinase, Chain A"/>
    <property type="match status" value="1"/>
</dbReference>
<evidence type="ECO:0000313" key="7">
    <source>
        <dbReference type="Proteomes" id="UP001311915"/>
    </source>
</evidence>
<dbReference type="Proteomes" id="UP001311915">
    <property type="component" value="Unassembled WGS sequence"/>
</dbReference>
<dbReference type="InterPro" id="IPR003653">
    <property type="entry name" value="Peptidase_C48_C"/>
</dbReference>
<comment type="similarity">
    <text evidence="1">Belongs to the peptidase C48 family.</text>
</comment>
<dbReference type="PANTHER" id="PTHR31470:SF46">
    <property type="entry name" value="ULP1 PROTEASE FAMILY, C-TERMINAL CATALYTIC DOMAIN CONTAINING PROTEIN"/>
    <property type="match status" value="1"/>
</dbReference>